<keyword evidence="3" id="KW-1185">Reference proteome</keyword>
<dbReference type="Gene3D" id="1.10.750.10">
    <property type="entry name" value="von Hippel-Lindau disease tumour suppressor, alpha domain"/>
    <property type="match status" value="1"/>
</dbReference>
<gene>
    <name evidence="4" type="primary">LOC108566355</name>
</gene>
<comment type="similarity">
    <text evidence="1">Belongs to the VHL family.</text>
</comment>
<sequence length="174" mass="20702">MAEDPQGEVKRDAIRSLRSDQKVYLRFINLTKCTIELVWVNFFGSYIRYKLLRRGEYVDVNTFTTHPWLALEIHTKDRMHICKQYIYMPRPTQEIMKLKSNLREPVVDREKRKICCITTPLYSLRFQSLLILRNYFKTPEEVSALDLPRSVTDDLRKAITIRNKQITTPIYTLG</sequence>
<dbReference type="CDD" id="cd05468">
    <property type="entry name" value="pVHL"/>
    <property type="match status" value="1"/>
</dbReference>
<accession>A0ABM1N4D5</accession>
<dbReference type="InterPro" id="IPR024053">
    <property type="entry name" value="VHL_beta_dom"/>
</dbReference>
<proteinExistence type="inferred from homology"/>
<dbReference type="GeneID" id="108566355"/>
<dbReference type="InterPro" id="IPR022772">
    <property type="entry name" value="VHL_tumour_suppress_b/a_dom"/>
</dbReference>
<dbReference type="Proteomes" id="UP000695000">
    <property type="component" value="Unplaced"/>
</dbReference>
<dbReference type="Pfam" id="PF01847">
    <property type="entry name" value="VHL"/>
    <property type="match status" value="1"/>
</dbReference>
<dbReference type="InterPro" id="IPR036208">
    <property type="entry name" value="VHL_sf"/>
</dbReference>
<evidence type="ECO:0000313" key="4">
    <source>
        <dbReference type="RefSeq" id="XP_017781685.1"/>
    </source>
</evidence>
<feature type="domain" description="von Hippel-Lindau disease tumour suppressor beta" evidence="2">
    <location>
        <begin position="14"/>
        <end position="93"/>
    </location>
</feature>
<reference evidence="4" key="1">
    <citation type="submission" date="2025-08" db="UniProtKB">
        <authorList>
            <consortium name="RefSeq"/>
        </authorList>
    </citation>
    <scope>IDENTIFICATION</scope>
    <source>
        <tissue evidence="4">Whole Larva</tissue>
    </source>
</reference>
<organism evidence="3 4">
    <name type="scientific">Nicrophorus vespilloides</name>
    <name type="common">Boreal carrion beetle</name>
    <dbReference type="NCBI Taxonomy" id="110193"/>
    <lineage>
        <taxon>Eukaryota</taxon>
        <taxon>Metazoa</taxon>
        <taxon>Ecdysozoa</taxon>
        <taxon>Arthropoda</taxon>
        <taxon>Hexapoda</taxon>
        <taxon>Insecta</taxon>
        <taxon>Pterygota</taxon>
        <taxon>Neoptera</taxon>
        <taxon>Endopterygota</taxon>
        <taxon>Coleoptera</taxon>
        <taxon>Polyphaga</taxon>
        <taxon>Staphyliniformia</taxon>
        <taxon>Silphidae</taxon>
        <taxon>Nicrophorinae</taxon>
        <taxon>Nicrophorus</taxon>
    </lineage>
</organism>
<evidence type="ECO:0000259" key="2">
    <source>
        <dbReference type="Pfam" id="PF01847"/>
    </source>
</evidence>
<dbReference type="InterPro" id="IPR037139">
    <property type="entry name" value="VHL_alpha_dom_sf"/>
</dbReference>
<dbReference type="RefSeq" id="XP_017781685.1">
    <property type="nucleotide sequence ID" value="XM_017926196.1"/>
</dbReference>
<dbReference type="SUPFAM" id="SSF49468">
    <property type="entry name" value="VHL"/>
    <property type="match status" value="1"/>
</dbReference>
<dbReference type="InterPro" id="IPR037140">
    <property type="entry name" value="VHL_beta_dom_sf"/>
</dbReference>
<dbReference type="Gene3D" id="2.60.40.780">
    <property type="entry name" value="von Hippel-Lindau disease tumour suppressor, beta domain"/>
    <property type="match status" value="1"/>
</dbReference>
<name>A0ABM1N4D5_NICVS</name>
<protein>
    <submittedName>
        <fullName evidence="4">von Hippel-Lindau tumor suppressor homolog</fullName>
    </submittedName>
</protein>
<evidence type="ECO:0000256" key="1">
    <source>
        <dbReference type="ARBA" id="ARBA00010057"/>
    </source>
</evidence>
<evidence type="ECO:0000313" key="3">
    <source>
        <dbReference type="Proteomes" id="UP000695000"/>
    </source>
</evidence>